<dbReference type="Proteomes" id="UP001372338">
    <property type="component" value="Unassembled WGS sequence"/>
</dbReference>
<feature type="transmembrane region" description="Helical" evidence="2">
    <location>
        <begin position="377"/>
        <end position="398"/>
    </location>
</feature>
<name>A0AAN9F3B3_CROPI</name>
<protein>
    <submittedName>
        <fullName evidence="3">Uncharacterized protein</fullName>
    </submittedName>
</protein>
<accession>A0AAN9F3B3</accession>
<feature type="compositionally biased region" description="Polar residues" evidence="1">
    <location>
        <begin position="151"/>
        <end position="162"/>
    </location>
</feature>
<organism evidence="3 4">
    <name type="scientific">Crotalaria pallida</name>
    <name type="common">Smooth rattlebox</name>
    <name type="synonym">Crotalaria striata</name>
    <dbReference type="NCBI Taxonomy" id="3830"/>
    <lineage>
        <taxon>Eukaryota</taxon>
        <taxon>Viridiplantae</taxon>
        <taxon>Streptophyta</taxon>
        <taxon>Embryophyta</taxon>
        <taxon>Tracheophyta</taxon>
        <taxon>Spermatophyta</taxon>
        <taxon>Magnoliopsida</taxon>
        <taxon>eudicotyledons</taxon>
        <taxon>Gunneridae</taxon>
        <taxon>Pentapetalae</taxon>
        <taxon>rosids</taxon>
        <taxon>fabids</taxon>
        <taxon>Fabales</taxon>
        <taxon>Fabaceae</taxon>
        <taxon>Papilionoideae</taxon>
        <taxon>50 kb inversion clade</taxon>
        <taxon>genistoids sensu lato</taxon>
        <taxon>core genistoids</taxon>
        <taxon>Crotalarieae</taxon>
        <taxon>Crotalaria</taxon>
    </lineage>
</organism>
<comment type="caution">
    <text evidence="3">The sequence shown here is derived from an EMBL/GenBank/DDBJ whole genome shotgun (WGS) entry which is preliminary data.</text>
</comment>
<evidence type="ECO:0000256" key="1">
    <source>
        <dbReference type="SAM" id="MobiDB-lite"/>
    </source>
</evidence>
<feature type="compositionally biased region" description="Acidic residues" evidence="1">
    <location>
        <begin position="1"/>
        <end position="10"/>
    </location>
</feature>
<keyword evidence="2" id="KW-0812">Transmembrane</keyword>
<dbReference type="AlphaFoldDB" id="A0AAN9F3B3"/>
<reference evidence="3 4" key="1">
    <citation type="submission" date="2024-01" db="EMBL/GenBank/DDBJ databases">
        <title>The genomes of 5 underutilized Papilionoideae crops provide insights into root nodulation and disease resistanc.</title>
        <authorList>
            <person name="Yuan L."/>
        </authorList>
    </citation>
    <scope>NUCLEOTIDE SEQUENCE [LARGE SCALE GENOMIC DNA]</scope>
    <source>
        <strain evidence="3">ZHUSHIDOU_FW_LH</strain>
        <tissue evidence="3">Leaf</tissue>
    </source>
</reference>
<feature type="compositionally biased region" description="Basic and acidic residues" evidence="1">
    <location>
        <begin position="163"/>
        <end position="175"/>
    </location>
</feature>
<dbReference type="EMBL" id="JAYWIO010000004">
    <property type="protein sequence ID" value="KAK7269102.1"/>
    <property type="molecule type" value="Genomic_DNA"/>
</dbReference>
<feature type="region of interest" description="Disordered" evidence="1">
    <location>
        <begin position="151"/>
        <end position="175"/>
    </location>
</feature>
<proteinExistence type="predicted"/>
<evidence type="ECO:0000313" key="3">
    <source>
        <dbReference type="EMBL" id="KAK7269102.1"/>
    </source>
</evidence>
<evidence type="ECO:0000256" key="2">
    <source>
        <dbReference type="SAM" id="Phobius"/>
    </source>
</evidence>
<keyword evidence="2" id="KW-0472">Membrane</keyword>
<gene>
    <name evidence="3" type="ORF">RIF29_21818</name>
</gene>
<feature type="compositionally biased region" description="Polar residues" evidence="1">
    <location>
        <begin position="16"/>
        <end position="26"/>
    </location>
</feature>
<evidence type="ECO:0000313" key="4">
    <source>
        <dbReference type="Proteomes" id="UP001372338"/>
    </source>
</evidence>
<feature type="region of interest" description="Disordered" evidence="1">
    <location>
        <begin position="1"/>
        <end position="31"/>
    </location>
</feature>
<keyword evidence="4" id="KW-1185">Reference proteome</keyword>
<keyword evidence="2" id="KW-1133">Transmembrane helix</keyword>
<sequence>MVSESCDEGTYDSLKKQSLSTPTQSDEFPKLASWESERDINWKRGEQNEDASLLLEPLSQITLSENGEGWRKEFSRMTIETQQQAKQAKRCIDESNLHEILSTVTLCENASFNQKTLKKLRAGRTVLRSCCSSDAHAVPLSNITNVIASSVSKQDSNPNSNEQGRENVNDNYKDSGYEASMRGNADKPGTSMNHKLFTDISGIMAANQPIETKPVLGKLEVYYDSSKDYFDVDKEFVVAHHNSFGVNWNIHTPEGRRFKFFFHQGFLTLTGRIIGGWKQFCEEENINNGDKIGDPYGFPPAIFTLCDREFVFLIDINLHHNILRKKESYTIIQMIDDEETINAFHETNTTNQEFHTTAQSPYPYPIPFTSPTINTAIFIQGFYSSSYFYFIWILLTYIDKEESLIVTLNTLNNFPLPAALQNDSFQLK</sequence>